<reference evidence="2 3" key="1">
    <citation type="submission" date="2014-03" db="EMBL/GenBank/DDBJ databases">
        <title>Draft Genome of Photorhabdus luminescens BA1, an Egyptian Isolate.</title>
        <authorList>
            <person name="Ghazal S."/>
            <person name="Hurst S.G.IV."/>
            <person name="Morris K."/>
            <person name="Thomas K."/>
            <person name="Tisa L.S."/>
        </authorList>
    </citation>
    <scope>NUCLEOTIDE SEQUENCE [LARGE SCALE GENOMIC DNA]</scope>
    <source>
        <strain evidence="2 3">BA1</strain>
    </source>
</reference>
<gene>
    <name evidence="2" type="ORF">BA1DRAFT_03383</name>
</gene>
<feature type="domain" description="Polypeptide-transport-associated ShlB-type" evidence="1">
    <location>
        <begin position="36"/>
        <end position="81"/>
    </location>
</feature>
<evidence type="ECO:0000259" key="1">
    <source>
        <dbReference type="Pfam" id="PF08479"/>
    </source>
</evidence>
<evidence type="ECO:0000313" key="2">
    <source>
        <dbReference type="EMBL" id="EYU14080.1"/>
    </source>
</evidence>
<accession>A0A022PHU2</accession>
<dbReference type="Pfam" id="PF08479">
    <property type="entry name" value="POTRA_2"/>
    <property type="match status" value="1"/>
</dbReference>
<name>A0A022PHU2_9GAMM</name>
<evidence type="ECO:0000313" key="3">
    <source>
        <dbReference type="Proteomes" id="UP000023464"/>
    </source>
</evidence>
<dbReference type="AlphaFoldDB" id="A0A022PHU2"/>
<protein>
    <submittedName>
        <fullName evidence="2">POTRA domain, ShlB-type</fullName>
    </submittedName>
</protein>
<sequence length="119" mass="13216">MERLSLYHRSLAALVLLAISEWTHVSTSGALGSICHTIHRIEFAGAESLSRSDQEHSMHPYLSAGLTSQDINARVRKTTNTSLGNLLVSITDFATLKLRKGTVRWINATIRWPGSRVIF</sequence>
<dbReference type="Proteomes" id="UP000023464">
    <property type="component" value="Unassembled WGS sequence"/>
</dbReference>
<keyword evidence="3" id="KW-1185">Reference proteome</keyword>
<dbReference type="RefSeq" id="WP_072164817.1">
    <property type="nucleotide sequence ID" value="NZ_CAWLTM010000057.1"/>
</dbReference>
<proteinExistence type="predicted"/>
<dbReference type="EMBL" id="JFGV01000058">
    <property type="protein sequence ID" value="EYU14080.1"/>
    <property type="molecule type" value="Genomic_DNA"/>
</dbReference>
<comment type="caution">
    <text evidence="2">The sequence shown here is derived from an EMBL/GenBank/DDBJ whole genome shotgun (WGS) entry which is preliminary data.</text>
</comment>
<organism evidence="2 3">
    <name type="scientific">Photorhabdus aegyptia</name>
    <dbReference type="NCBI Taxonomy" id="2805098"/>
    <lineage>
        <taxon>Bacteria</taxon>
        <taxon>Pseudomonadati</taxon>
        <taxon>Pseudomonadota</taxon>
        <taxon>Gammaproteobacteria</taxon>
        <taxon>Enterobacterales</taxon>
        <taxon>Morganellaceae</taxon>
        <taxon>Photorhabdus</taxon>
    </lineage>
</organism>
<dbReference type="InterPro" id="IPR013686">
    <property type="entry name" value="Polypept-transport_assoc_ShlB"/>
</dbReference>